<organism evidence="1 2">
    <name type="scientific">Tuber borchii</name>
    <name type="common">White truffle</name>
    <dbReference type="NCBI Taxonomy" id="42251"/>
    <lineage>
        <taxon>Eukaryota</taxon>
        <taxon>Fungi</taxon>
        <taxon>Dikarya</taxon>
        <taxon>Ascomycota</taxon>
        <taxon>Pezizomycotina</taxon>
        <taxon>Pezizomycetes</taxon>
        <taxon>Pezizales</taxon>
        <taxon>Tuberaceae</taxon>
        <taxon>Tuber</taxon>
    </lineage>
</organism>
<comment type="caution">
    <text evidence="1">The sequence shown here is derived from an EMBL/GenBank/DDBJ whole genome shotgun (WGS) entry which is preliminary data.</text>
</comment>
<evidence type="ECO:0000313" key="1">
    <source>
        <dbReference type="EMBL" id="PUU75749.1"/>
    </source>
</evidence>
<evidence type="ECO:0000313" key="2">
    <source>
        <dbReference type="Proteomes" id="UP000244722"/>
    </source>
</evidence>
<protein>
    <submittedName>
        <fullName evidence="1">Uncharacterized protein</fullName>
    </submittedName>
</protein>
<proteinExistence type="predicted"/>
<dbReference type="OrthoDB" id="5453998at2759"/>
<keyword evidence="2" id="KW-1185">Reference proteome</keyword>
<dbReference type="AlphaFoldDB" id="A0A2T6ZJS4"/>
<dbReference type="Proteomes" id="UP000244722">
    <property type="component" value="Unassembled WGS sequence"/>
</dbReference>
<gene>
    <name evidence="1" type="ORF">B9Z19DRAFT_1089618</name>
</gene>
<accession>A0A2T6ZJS4</accession>
<dbReference type="EMBL" id="NESQ01000215">
    <property type="protein sequence ID" value="PUU75749.1"/>
    <property type="molecule type" value="Genomic_DNA"/>
</dbReference>
<sequence>MTQEKRIFRSRKGVSDDVAILFEAMGVNCKPYPVVTAGAKDPFLGWFGASRKQFSDAPKACTKAETDSDLAAMRVQTAEVLELVKAALPASTKHLRVVLGIPVCGNRIRKKLPVPKKPKTFKVPKASVSAESCMMPATPNGMKPVSAVRTPSPKNAKVKIVQSCIRRSPRIKNSQGVSY</sequence>
<reference evidence="1 2" key="1">
    <citation type="submission" date="2017-04" db="EMBL/GenBank/DDBJ databases">
        <title>Draft genome sequence of Tuber borchii Vittad., a whitish edible truffle.</title>
        <authorList>
            <consortium name="DOE Joint Genome Institute"/>
            <person name="Murat C."/>
            <person name="Kuo A."/>
            <person name="Barry K.W."/>
            <person name="Clum A."/>
            <person name="Dockter R.B."/>
            <person name="Fauchery L."/>
            <person name="Iotti M."/>
            <person name="Kohler A."/>
            <person name="Labutti K."/>
            <person name="Lindquist E.A."/>
            <person name="Lipzen A."/>
            <person name="Ohm R.A."/>
            <person name="Wang M."/>
            <person name="Grigoriev I.V."/>
            <person name="Zambonelli A."/>
            <person name="Martin F.M."/>
        </authorList>
    </citation>
    <scope>NUCLEOTIDE SEQUENCE [LARGE SCALE GENOMIC DNA]</scope>
    <source>
        <strain evidence="1 2">Tbo3840</strain>
    </source>
</reference>
<name>A0A2T6ZJS4_TUBBO</name>